<feature type="compositionally biased region" description="Polar residues" evidence="1">
    <location>
        <begin position="968"/>
        <end position="980"/>
    </location>
</feature>
<reference evidence="2 3" key="1">
    <citation type="journal article" date="2015" name="Sci. Rep.">
        <title>The genome of Leishmania panamensis: insights into genomics of the L. (Viannia) subgenus.</title>
        <authorList>
            <person name="Llanes A."/>
            <person name="Restrepo C.M."/>
            <person name="Vecchio G.D."/>
            <person name="Anguizola F.J."/>
            <person name="Lleonart R."/>
        </authorList>
    </citation>
    <scope>NUCLEOTIDE SEQUENCE [LARGE SCALE GENOMIC DNA]</scope>
    <source>
        <strain evidence="2 3">MHOM/PA/94/PSC-1</strain>
    </source>
</reference>
<feature type="compositionally biased region" description="Low complexity" evidence="1">
    <location>
        <begin position="957"/>
        <end position="967"/>
    </location>
</feature>
<evidence type="ECO:0000256" key="1">
    <source>
        <dbReference type="SAM" id="MobiDB-lite"/>
    </source>
</evidence>
<accession>A0A088RTI1</accession>
<dbReference type="eggNOG" id="ENOG502S6A8">
    <property type="taxonomic scope" value="Eukaryota"/>
</dbReference>
<feature type="compositionally biased region" description="Low complexity" evidence="1">
    <location>
        <begin position="858"/>
        <end position="871"/>
    </location>
</feature>
<dbReference type="GeneID" id="22575319"/>
<proteinExistence type="predicted"/>
<feature type="region of interest" description="Disordered" evidence="1">
    <location>
        <begin position="1019"/>
        <end position="1100"/>
    </location>
</feature>
<name>A0A088RTI1_LEIPA</name>
<feature type="compositionally biased region" description="Basic residues" evidence="1">
    <location>
        <begin position="1078"/>
        <end position="1092"/>
    </location>
</feature>
<feature type="region of interest" description="Disordered" evidence="1">
    <location>
        <begin position="238"/>
        <end position="269"/>
    </location>
</feature>
<protein>
    <submittedName>
        <fullName evidence="2">Uncharacterized protein</fullName>
    </submittedName>
</protein>
<organism evidence="2 3">
    <name type="scientific">Leishmania panamensis</name>
    <dbReference type="NCBI Taxonomy" id="5679"/>
    <lineage>
        <taxon>Eukaryota</taxon>
        <taxon>Discoba</taxon>
        <taxon>Euglenozoa</taxon>
        <taxon>Kinetoplastea</taxon>
        <taxon>Metakinetoplastina</taxon>
        <taxon>Trypanosomatida</taxon>
        <taxon>Trypanosomatidae</taxon>
        <taxon>Leishmaniinae</taxon>
        <taxon>Leishmania</taxon>
        <taxon>Leishmania guyanensis species complex</taxon>
    </lineage>
</organism>
<dbReference type="RefSeq" id="XP_010699271.1">
    <property type="nucleotide sequence ID" value="XM_010700969.1"/>
</dbReference>
<feature type="compositionally biased region" description="Polar residues" evidence="1">
    <location>
        <begin position="847"/>
        <end position="857"/>
    </location>
</feature>
<feature type="region of interest" description="Disordered" evidence="1">
    <location>
        <begin position="86"/>
        <end position="114"/>
    </location>
</feature>
<feature type="region of interest" description="Disordered" evidence="1">
    <location>
        <begin position="898"/>
        <end position="1001"/>
    </location>
</feature>
<dbReference type="EMBL" id="CP009392">
    <property type="protein sequence ID" value="AIN98564.1"/>
    <property type="molecule type" value="Genomic_DNA"/>
</dbReference>
<dbReference type="KEGG" id="lpan:LPMP_231140"/>
<dbReference type="Proteomes" id="UP000063063">
    <property type="component" value="Chromosome 23"/>
</dbReference>
<dbReference type="OrthoDB" id="273669at2759"/>
<keyword evidence="3" id="KW-1185">Reference proteome</keyword>
<feature type="region of interest" description="Disordered" evidence="1">
    <location>
        <begin position="847"/>
        <end position="875"/>
    </location>
</feature>
<feature type="compositionally biased region" description="Polar residues" evidence="1">
    <location>
        <begin position="1042"/>
        <end position="1051"/>
    </location>
</feature>
<dbReference type="VEuPathDB" id="TriTrypDB:LPAL13_230018400"/>
<dbReference type="AlphaFoldDB" id="A0A088RTI1"/>
<dbReference type="VEuPathDB" id="TriTrypDB:LPMP_231140"/>
<feature type="compositionally biased region" description="Low complexity" evidence="1">
    <location>
        <begin position="241"/>
        <end position="250"/>
    </location>
</feature>
<evidence type="ECO:0000313" key="2">
    <source>
        <dbReference type="EMBL" id="AIN98564.1"/>
    </source>
</evidence>
<feature type="compositionally biased region" description="Polar residues" evidence="1">
    <location>
        <begin position="86"/>
        <end position="109"/>
    </location>
</feature>
<feature type="compositionally biased region" description="Low complexity" evidence="1">
    <location>
        <begin position="1019"/>
        <end position="1030"/>
    </location>
</feature>
<gene>
    <name evidence="2" type="ORF">LPMP_231140</name>
</gene>
<sequence>MVGSMIAPPTTFAEAGVPLHTRLLRAVESDGQAIAPTPLLIRVLRRTASDFADVIVDGRCATGTHQVGSAAAVWVHNEKVRANASSAAGLSSTLPQQRTKGSSPSSRGTTDADGSCAMPLYRTEAALSECRSLLVLYTLHCLLSATQEPNLDAGGGSNAHVRADADGRVQEVPLAARNWAPEVSIIVAETETSAVELHRMCTSLGEACGLRLNTVLQNGNEPPASLVLSPAISTEKNAANPEVSAAPAVESEADNDEDSGGRSSSAKKTTSAGEWPYLASIIVTTAHGFLSWNLSALLNAGVDVAVAGSGAAMADVDSAKDAVNTGATAAAAASSSPHMRRVHPHIVSIVVEEMGGASVTSPMGADKAVQQWREVYHTLYAAVLRQNSRYASTAHLHAHYMWVCRGPVSRLPATLRQCFSRRSRRYYQIQPSTYISPLTVSLMPHPHEGLSSPAESLGIRLVLSQSQLDKEAQLRRIVTDRSGLFHRVLLLTHNKEVSQLSALITSWGVSKEAPTASTVSASSSNSVVFTRRMDSLGAQQQCHTAYLQSCEAAEQVLPTAASSSPPPYSSPVVVTLVAWDALTSLDIMDVDVIIQYYPPQKSLTDQEWAEFIQVLHTTVDGEREIELSLRQNRNNKEETIQEKLQQLREYTTTRAAERSEPPQRPLPVLVTLMLAADFTLSAYFLHQYMYSGATGTLTRAATATSLASTGPAPGRPGVQEPVEYPVPVLDISPKHPYFIPLVCGHTGDVEWPATAPGSPPRPRAVTAGVSGTEAGLVSTLTSGEVITVKRVLVAKLQKEQRRLNSFANLSGTGSETNSMGFSGNISVAATPSSAQLLAQGSVTVAGTATSGGSARLNSTGSSGTTAGSRRVSSAERNSFTKLVRNAGVAAINYAASPTTGASDVRANSRAGNSASTGAVGGGGGNKNNNQRQHQQGGGGGGKELPLSAPSSGGGRNSSGNRNARFSALQNSSTGDRSGNNGKDGINSRSNGGLSSSNGGGGASSNTFAAAAGVAKTLGSAAAPGSAGRSDSGSKEDGKGNTMARSLSTSKSAALDSTAAYSGAKGVDSSSGGYGKVSANKRRSRNTRAKKKQQQQLSSLS</sequence>
<evidence type="ECO:0000313" key="3">
    <source>
        <dbReference type="Proteomes" id="UP000063063"/>
    </source>
</evidence>
<feature type="compositionally biased region" description="Low complexity" evidence="1">
    <location>
        <begin position="986"/>
        <end position="996"/>
    </location>
</feature>